<gene>
    <name evidence="2" type="ORF">ODALV1_LOCUS8531</name>
</gene>
<evidence type="ECO:0000256" key="1">
    <source>
        <dbReference type="SAM" id="MobiDB-lite"/>
    </source>
</evidence>
<sequence length="334" mass="37741">MFGLREVDISQIPEHITKAVSRIIPDGPTDGGLNSEDWDAFSEDGVWIVQCSKDVKISELLTGKKLKLNGTSTIPVDDEEDEVELTEYVPGGLPGSNEKDRQYEAISVPNENFNEGVLLLLPDESRFKVVSAPVQGHIIVRESIKDLENPMIEVEKPTLRELPAGIKERHPVYGADFTNILKKMEAAPIKSPKKKKKKSIDQERQYASQNGISSQNGLSTVHDHEQNDSGVKRKKGKNKHNSGIEVEEDNFVDETHVHSNRSVKKSFPLIVDFSTPYDEVDVSSSPKKKKSKKRKRDELDSSNDFERTDNYEEVNDVLEPPVKKKKKTKTRYFE</sequence>
<protein>
    <submittedName>
        <fullName evidence="2">Uncharacterized protein</fullName>
    </submittedName>
</protein>
<accession>A0ABP1Q8I7</accession>
<feature type="compositionally biased region" description="Polar residues" evidence="1">
    <location>
        <begin position="205"/>
        <end position="219"/>
    </location>
</feature>
<keyword evidence="3" id="KW-1185">Reference proteome</keyword>
<feature type="region of interest" description="Disordered" evidence="1">
    <location>
        <begin position="277"/>
        <end position="334"/>
    </location>
</feature>
<comment type="caution">
    <text evidence="2">The sequence shown here is derived from an EMBL/GenBank/DDBJ whole genome shotgun (WGS) entry which is preliminary data.</text>
</comment>
<reference evidence="2 3" key="1">
    <citation type="submission" date="2024-08" db="EMBL/GenBank/DDBJ databases">
        <authorList>
            <person name="Cucini C."/>
            <person name="Frati F."/>
        </authorList>
    </citation>
    <scope>NUCLEOTIDE SEQUENCE [LARGE SCALE GENOMIC DNA]</scope>
</reference>
<dbReference type="EMBL" id="CAXLJM020000026">
    <property type="protein sequence ID" value="CAL8093577.1"/>
    <property type="molecule type" value="Genomic_DNA"/>
</dbReference>
<feature type="region of interest" description="Disordered" evidence="1">
    <location>
        <begin position="188"/>
        <end position="251"/>
    </location>
</feature>
<feature type="compositionally biased region" description="Basic and acidic residues" evidence="1">
    <location>
        <begin position="221"/>
        <end position="231"/>
    </location>
</feature>
<evidence type="ECO:0000313" key="3">
    <source>
        <dbReference type="Proteomes" id="UP001642540"/>
    </source>
</evidence>
<feature type="compositionally biased region" description="Basic and acidic residues" evidence="1">
    <location>
        <begin position="296"/>
        <end position="310"/>
    </location>
</feature>
<organism evidence="2 3">
    <name type="scientific">Orchesella dallaii</name>
    <dbReference type="NCBI Taxonomy" id="48710"/>
    <lineage>
        <taxon>Eukaryota</taxon>
        <taxon>Metazoa</taxon>
        <taxon>Ecdysozoa</taxon>
        <taxon>Arthropoda</taxon>
        <taxon>Hexapoda</taxon>
        <taxon>Collembola</taxon>
        <taxon>Entomobryomorpha</taxon>
        <taxon>Entomobryoidea</taxon>
        <taxon>Orchesellidae</taxon>
        <taxon>Orchesellinae</taxon>
        <taxon>Orchesella</taxon>
    </lineage>
</organism>
<feature type="compositionally biased region" description="Basic residues" evidence="1">
    <location>
        <begin position="286"/>
        <end position="295"/>
    </location>
</feature>
<feature type="compositionally biased region" description="Basic residues" evidence="1">
    <location>
        <begin position="323"/>
        <end position="334"/>
    </location>
</feature>
<evidence type="ECO:0000313" key="2">
    <source>
        <dbReference type="EMBL" id="CAL8093577.1"/>
    </source>
</evidence>
<dbReference type="Proteomes" id="UP001642540">
    <property type="component" value="Unassembled WGS sequence"/>
</dbReference>
<name>A0ABP1Q8I7_9HEXA</name>
<proteinExistence type="predicted"/>